<keyword evidence="5 7" id="KW-0418">Kinase</keyword>
<dbReference type="GO" id="GO:0005524">
    <property type="term" value="F:ATP binding"/>
    <property type="evidence" value="ECO:0007669"/>
    <property type="project" value="UniProtKB-UniRule"/>
</dbReference>
<keyword evidence="4 5" id="KW-0173">Coenzyme A biosynthesis</keyword>
<dbReference type="OrthoDB" id="9812943at2"/>
<evidence type="ECO:0000256" key="3">
    <source>
        <dbReference type="ARBA" id="ARBA00022840"/>
    </source>
</evidence>
<dbReference type="KEGG" id="llp:GH975_10270"/>
<dbReference type="SUPFAM" id="SSF52540">
    <property type="entry name" value="P-loop containing nucleoside triphosphate hydrolases"/>
    <property type="match status" value="1"/>
</dbReference>
<dbReference type="PROSITE" id="PS51219">
    <property type="entry name" value="DPCK"/>
    <property type="match status" value="1"/>
</dbReference>
<evidence type="ECO:0000313" key="8">
    <source>
        <dbReference type="Proteomes" id="UP000388235"/>
    </source>
</evidence>
<dbReference type="EMBL" id="CP045871">
    <property type="protein sequence ID" value="QGG80932.1"/>
    <property type="molecule type" value="Genomic_DNA"/>
</dbReference>
<dbReference type="Gene3D" id="3.40.50.300">
    <property type="entry name" value="P-loop containing nucleotide triphosphate hydrolases"/>
    <property type="match status" value="1"/>
</dbReference>
<evidence type="ECO:0000256" key="4">
    <source>
        <dbReference type="ARBA" id="ARBA00022993"/>
    </source>
</evidence>
<dbReference type="NCBIfam" id="TIGR00152">
    <property type="entry name" value="dephospho-CoA kinase"/>
    <property type="match status" value="1"/>
</dbReference>
<proteinExistence type="inferred from homology"/>
<dbReference type="AlphaFoldDB" id="A0A5Q2QF28"/>
<keyword evidence="8" id="KW-1185">Reference proteome</keyword>
<dbReference type="GO" id="GO:0004140">
    <property type="term" value="F:dephospho-CoA kinase activity"/>
    <property type="evidence" value="ECO:0007669"/>
    <property type="project" value="UniProtKB-UniRule"/>
</dbReference>
<dbReference type="RefSeq" id="WP_153714435.1">
    <property type="nucleotide sequence ID" value="NZ_CP045871.1"/>
</dbReference>
<comment type="pathway">
    <text evidence="5">Cofactor biosynthesis; coenzyme A biosynthesis; CoA from (R)-pantothenate: step 5/5.</text>
</comment>
<feature type="binding site" evidence="5">
    <location>
        <begin position="12"/>
        <end position="17"/>
    </location>
    <ligand>
        <name>ATP</name>
        <dbReference type="ChEBI" id="CHEBI:30616"/>
    </ligand>
</feature>
<dbReference type="Proteomes" id="UP000388235">
    <property type="component" value="Chromosome"/>
</dbReference>
<protein>
    <recommendedName>
        <fullName evidence="5 6">Dephospho-CoA kinase</fullName>
        <ecNumber evidence="5 6">2.7.1.24</ecNumber>
    </recommendedName>
    <alternativeName>
        <fullName evidence="5">Dephosphocoenzyme A kinase</fullName>
    </alternativeName>
</protein>
<gene>
    <name evidence="5" type="primary">coaE</name>
    <name evidence="7" type="ORF">GH975_10270</name>
</gene>
<dbReference type="GO" id="GO:0015937">
    <property type="term" value="P:coenzyme A biosynthetic process"/>
    <property type="evidence" value="ECO:0007669"/>
    <property type="project" value="UniProtKB-UniRule"/>
</dbReference>
<keyword evidence="5 7" id="KW-0808">Transferase</keyword>
<comment type="subcellular location">
    <subcellularLocation>
        <location evidence="5">Cytoplasm</location>
    </subcellularLocation>
</comment>
<dbReference type="InterPro" id="IPR027417">
    <property type="entry name" value="P-loop_NTPase"/>
</dbReference>
<evidence type="ECO:0000256" key="1">
    <source>
        <dbReference type="ARBA" id="ARBA00009018"/>
    </source>
</evidence>
<organism evidence="7 8">
    <name type="scientific">Litorivicinus lipolyticus</name>
    <dbReference type="NCBI Taxonomy" id="418701"/>
    <lineage>
        <taxon>Bacteria</taxon>
        <taxon>Pseudomonadati</taxon>
        <taxon>Pseudomonadota</taxon>
        <taxon>Gammaproteobacteria</taxon>
        <taxon>Oceanospirillales</taxon>
        <taxon>Litorivicinaceae</taxon>
        <taxon>Litorivicinus</taxon>
    </lineage>
</organism>
<comment type="function">
    <text evidence="5">Catalyzes the phosphorylation of the 3'-hydroxyl group of dephosphocoenzyme A to form coenzyme A.</text>
</comment>
<dbReference type="GO" id="GO:0005737">
    <property type="term" value="C:cytoplasm"/>
    <property type="evidence" value="ECO:0007669"/>
    <property type="project" value="UniProtKB-SubCell"/>
</dbReference>
<sequence>MTALVALTGGIASGKSSAARRFSQLGIRVTDADEVAAEVLAAGSPALDQLCDVFGQAVLTPSGDYNRKAMRELVFGDERALQQLNAIVHPAVRERTQALLAEPHDKPYQIWSIPLLLETGQQGIPDRIVVVDLPEALQIQRVIARDHVTEASARRTLSAQASRKARLAVADYVIHNDSSLEALDSQVDYLHQTLMDDFT</sequence>
<keyword evidence="3 5" id="KW-0067">ATP-binding</keyword>
<dbReference type="PANTHER" id="PTHR10695:SF46">
    <property type="entry name" value="BIFUNCTIONAL COENZYME A SYNTHASE-RELATED"/>
    <property type="match status" value="1"/>
</dbReference>
<evidence type="ECO:0000256" key="2">
    <source>
        <dbReference type="ARBA" id="ARBA00022741"/>
    </source>
</evidence>
<dbReference type="PANTHER" id="PTHR10695">
    <property type="entry name" value="DEPHOSPHO-COA KINASE-RELATED"/>
    <property type="match status" value="1"/>
</dbReference>
<comment type="catalytic activity">
    <reaction evidence="5">
        <text>3'-dephospho-CoA + ATP = ADP + CoA + H(+)</text>
        <dbReference type="Rhea" id="RHEA:18245"/>
        <dbReference type="ChEBI" id="CHEBI:15378"/>
        <dbReference type="ChEBI" id="CHEBI:30616"/>
        <dbReference type="ChEBI" id="CHEBI:57287"/>
        <dbReference type="ChEBI" id="CHEBI:57328"/>
        <dbReference type="ChEBI" id="CHEBI:456216"/>
        <dbReference type="EC" id="2.7.1.24"/>
    </reaction>
</comment>
<dbReference type="HAMAP" id="MF_00376">
    <property type="entry name" value="Dephospho_CoA_kinase"/>
    <property type="match status" value="1"/>
</dbReference>
<evidence type="ECO:0000256" key="6">
    <source>
        <dbReference type="NCBIfam" id="TIGR00152"/>
    </source>
</evidence>
<accession>A0A5Q2QF28</accession>
<dbReference type="Pfam" id="PF01121">
    <property type="entry name" value="CoaE"/>
    <property type="match status" value="1"/>
</dbReference>
<evidence type="ECO:0000313" key="7">
    <source>
        <dbReference type="EMBL" id="QGG80932.1"/>
    </source>
</evidence>
<keyword evidence="2 5" id="KW-0547">Nucleotide-binding</keyword>
<dbReference type="EC" id="2.7.1.24" evidence="5 6"/>
<dbReference type="UniPathway" id="UPA00241">
    <property type="reaction ID" value="UER00356"/>
</dbReference>
<evidence type="ECO:0000256" key="5">
    <source>
        <dbReference type="HAMAP-Rule" id="MF_00376"/>
    </source>
</evidence>
<name>A0A5Q2QF28_9GAMM</name>
<reference evidence="7 8" key="1">
    <citation type="submission" date="2019-11" db="EMBL/GenBank/DDBJ databases">
        <authorList>
            <person name="Khan S.A."/>
            <person name="Jeon C.O."/>
            <person name="Chun B.H."/>
        </authorList>
    </citation>
    <scope>NUCLEOTIDE SEQUENCE [LARGE SCALE GENOMIC DNA]</scope>
    <source>
        <strain evidence="7 8">IMCC 1097</strain>
    </source>
</reference>
<comment type="similarity">
    <text evidence="1 5">Belongs to the CoaE family.</text>
</comment>
<keyword evidence="5" id="KW-0963">Cytoplasm</keyword>
<dbReference type="CDD" id="cd02022">
    <property type="entry name" value="DPCK"/>
    <property type="match status" value="1"/>
</dbReference>
<dbReference type="InterPro" id="IPR001977">
    <property type="entry name" value="Depp_CoAkinase"/>
</dbReference>